<protein>
    <recommendedName>
        <fullName evidence="4">Retrotransposon gag domain-containing protein</fullName>
    </recommendedName>
</protein>
<dbReference type="OrthoDB" id="5582182at2759"/>
<gene>
    <name evidence="2" type="ORF">SeLEV6574_g07550</name>
</gene>
<evidence type="ECO:0008006" key="4">
    <source>
        <dbReference type="Google" id="ProtNLM"/>
    </source>
</evidence>
<reference evidence="2 3" key="1">
    <citation type="journal article" date="2019" name="Sci. Rep.">
        <title>Comparative genomics of chytrid fungi reveal insights into the obligate biotrophic and pathogenic lifestyle of Synchytrium endobioticum.</title>
        <authorList>
            <person name="van de Vossenberg B.T.L.H."/>
            <person name="Warris S."/>
            <person name="Nguyen H.D.T."/>
            <person name="van Gent-Pelzer M.P.E."/>
            <person name="Joly D.L."/>
            <person name="van de Geest H.C."/>
            <person name="Bonants P.J.M."/>
            <person name="Smith D.S."/>
            <person name="Levesque C.A."/>
            <person name="van der Lee T.A.J."/>
        </authorList>
    </citation>
    <scope>NUCLEOTIDE SEQUENCE [LARGE SCALE GENOMIC DNA]</scope>
    <source>
        <strain evidence="2 3">LEV6574</strain>
    </source>
</reference>
<evidence type="ECO:0000313" key="3">
    <source>
        <dbReference type="Proteomes" id="UP000320475"/>
    </source>
</evidence>
<organism evidence="2 3">
    <name type="scientific">Synchytrium endobioticum</name>
    <dbReference type="NCBI Taxonomy" id="286115"/>
    <lineage>
        <taxon>Eukaryota</taxon>
        <taxon>Fungi</taxon>
        <taxon>Fungi incertae sedis</taxon>
        <taxon>Chytridiomycota</taxon>
        <taxon>Chytridiomycota incertae sedis</taxon>
        <taxon>Chytridiomycetes</taxon>
        <taxon>Synchytriales</taxon>
        <taxon>Synchytriaceae</taxon>
        <taxon>Synchytrium</taxon>
    </lineage>
</organism>
<sequence>MKIADPVKFKGGFKHYNPWLFECQNVIAVRSRIDSDDKNISTEQQRRAAEFHYYLASLDLTFKDPLQIANYRSDVKKARQGAMVFQDYVIHFLDMVKRARLDKENQIEVFLESLQPSVPEVWKPVNFPDTFDTTVSSIRMALRIDARIRDTVASSRRMESGAGNRSKSALARSTASETKTTTSHWRDSTRAGPFTVNPTKPIHASMVYRDIFN</sequence>
<dbReference type="Proteomes" id="UP000320475">
    <property type="component" value="Unassembled WGS sequence"/>
</dbReference>
<feature type="compositionally biased region" description="Polar residues" evidence="1">
    <location>
        <begin position="163"/>
        <end position="183"/>
    </location>
</feature>
<dbReference type="AlphaFoldDB" id="A0A507CH59"/>
<dbReference type="VEuPathDB" id="FungiDB:SeMB42_g04229"/>
<proteinExistence type="predicted"/>
<dbReference type="EMBL" id="QEAM01000552">
    <property type="protein sequence ID" value="TPX38872.1"/>
    <property type="molecule type" value="Genomic_DNA"/>
</dbReference>
<name>A0A507CH59_9FUNG</name>
<feature type="region of interest" description="Disordered" evidence="1">
    <location>
        <begin position="153"/>
        <end position="199"/>
    </location>
</feature>
<accession>A0A507CH59</accession>
<evidence type="ECO:0000313" key="2">
    <source>
        <dbReference type="EMBL" id="TPX38872.1"/>
    </source>
</evidence>
<evidence type="ECO:0000256" key="1">
    <source>
        <dbReference type="SAM" id="MobiDB-lite"/>
    </source>
</evidence>
<comment type="caution">
    <text evidence="2">The sequence shown here is derived from an EMBL/GenBank/DDBJ whole genome shotgun (WGS) entry which is preliminary data.</text>
</comment>